<dbReference type="InterPro" id="IPR036179">
    <property type="entry name" value="Ig-like_dom_sf"/>
</dbReference>
<feature type="chain" id="PRO_5004866617" description="Ig-like domain-containing protein" evidence="8">
    <location>
        <begin position="20"/>
        <end position="326"/>
    </location>
</feature>
<evidence type="ECO:0000256" key="8">
    <source>
        <dbReference type="SAM" id="SignalP"/>
    </source>
</evidence>
<keyword evidence="3 8" id="KW-0732">Signal</keyword>
<keyword evidence="4" id="KW-0472">Membrane</keyword>
<keyword evidence="5" id="KW-1015">Disulfide bond</keyword>
<dbReference type="SMART" id="SM00407">
    <property type="entry name" value="IGc1"/>
    <property type="match status" value="1"/>
</dbReference>
<sequence>MRPFFIFIFFQTLTLPVTAGTFTLRYLYTGVARDVDRFSFSAVLTLNHVPILFYDSRTGNIVPRQEWLREAFDSAFWDTERMRNREQLIVFESTMLLMMQSFNHTTAEPHTYQRLRECKLEANGDVRVSDRFGYDGTDYLSLDQGTGTWIPAVPQAQSVKQKWDADTARTQECRVYLEEECIQVLKTLIRNGTGALERPVYVEVFQVEREPWEFCCLVTGISSSGAEVQWVVDQQGVLAEGQSREELLPNGDGSFQVRQVLRVSQQERERHSYACQVNGTLQEPSFPKLRIATEIPLSTNRNDIPCLEMVLVLVTIASILALSVLV</sequence>
<dbReference type="OMA" id="RSHCHLE"/>
<feature type="signal peptide" evidence="8">
    <location>
        <begin position="1"/>
        <end position="19"/>
    </location>
</feature>
<dbReference type="InterPro" id="IPR011162">
    <property type="entry name" value="MHC_I/II-like_Ag-recog"/>
</dbReference>
<dbReference type="InterPro" id="IPR003597">
    <property type="entry name" value="Ig_C1-set"/>
</dbReference>
<protein>
    <recommendedName>
        <fullName evidence="9">Ig-like domain-containing protein</fullName>
    </recommendedName>
</protein>
<dbReference type="eggNOG" id="ENOG502RQEK">
    <property type="taxonomic scope" value="Eukaryota"/>
</dbReference>
<dbReference type="FunFam" id="3.30.500.10:FF:000003">
    <property type="entry name" value="IgG receptor FcRn large subunit p51"/>
    <property type="match status" value="1"/>
</dbReference>
<dbReference type="EMBL" id="AHAT01034287">
    <property type="status" value="NOT_ANNOTATED_CDS"/>
    <property type="molecule type" value="Genomic_DNA"/>
</dbReference>
<feature type="domain" description="Ig-like" evidence="9">
    <location>
        <begin position="199"/>
        <end position="287"/>
    </location>
</feature>
<reference evidence="10" key="2">
    <citation type="submission" date="2025-08" db="UniProtKB">
        <authorList>
            <consortium name="Ensembl"/>
        </authorList>
    </citation>
    <scope>IDENTIFICATION</scope>
</reference>
<evidence type="ECO:0000256" key="5">
    <source>
        <dbReference type="ARBA" id="ARBA00023157"/>
    </source>
</evidence>
<evidence type="ECO:0000313" key="10">
    <source>
        <dbReference type="Ensembl" id="ENSLOCP00000010545.1"/>
    </source>
</evidence>
<dbReference type="SUPFAM" id="SSF48726">
    <property type="entry name" value="Immunoglobulin"/>
    <property type="match status" value="1"/>
</dbReference>
<dbReference type="Bgee" id="ENSLOCG00000008666">
    <property type="expression patterns" value="Expressed in mesonephros and 13 other cell types or tissues"/>
</dbReference>
<accession>W5MQ86</accession>
<comment type="subcellular location">
    <subcellularLocation>
        <location evidence="1">Cell membrane</location>
    </subcellularLocation>
</comment>
<keyword evidence="2" id="KW-1003">Cell membrane</keyword>
<dbReference type="AlphaFoldDB" id="W5MQ86"/>
<evidence type="ECO:0000313" key="11">
    <source>
        <dbReference type="Proteomes" id="UP000018468"/>
    </source>
</evidence>
<evidence type="ECO:0000256" key="4">
    <source>
        <dbReference type="ARBA" id="ARBA00023136"/>
    </source>
</evidence>
<dbReference type="GeneTree" id="ENSGT01120000271828"/>
<dbReference type="GO" id="GO:0009897">
    <property type="term" value="C:external side of plasma membrane"/>
    <property type="evidence" value="ECO:0000318"/>
    <property type="project" value="GO_Central"/>
</dbReference>
<reference evidence="11" key="1">
    <citation type="submission" date="2011-12" db="EMBL/GenBank/DDBJ databases">
        <title>The Draft Genome of Lepisosteus oculatus.</title>
        <authorList>
            <consortium name="The Broad Institute Genome Assembly &amp; Analysis Group"/>
            <consortium name="Computational R&amp;D Group"/>
            <consortium name="and Sequencing Platform"/>
            <person name="Di Palma F."/>
            <person name="Alfoldi J."/>
            <person name="Johnson J."/>
            <person name="Berlin A."/>
            <person name="Gnerre S."/>
            <person name="Jaffe D."/>
            <person name="MacCallum I."/>
            <person name="Young S."/>
            <person name="Walker B.J."/>
            <person name="Lander E.S."/>
            <person name="Lindblad-Toh K."/>
        </authorList>
    </citation>
    <scope>NUCLEOTIDE SEQUENCE [LARGE SCALE GENOMIC DNA]</scope>
</reference>
<dbReference type="InterPro" id="IPR050208">
    <property type="entry name" value="MHC_class-I_related"/>
</dbReference>
<dbReference type="PANTHER" id="PTHR16675:SF237">
    <property type="entry name" value="MHC CLASS I ANTIGEN TRANSCRIPT VARIANT 1-RELATED"/>
    <property type="match status" value="1"/>
</dbReference>
<dbReference type="PROSITE" id="PS50835">
    <property type="entry name" value="IG_LIKE"/>
    <property type="match status" value="1"/>
</dbReference>
<evidence type="ECO:0000259" key="9">
    <source>
        <dbReference type="PROSITE" id="PS50835"/>
    </source>
</evidence>
<keyword evidence="6" id="KW-0325">Glycoprotein</keyword>
<proteinExistence type="inferred from homology"/>
<dbReference type="SUPFAM" id="SSF54452">
    <property type="entry name" value="MHC antigen-recognition domain"/>
    <property type="match status" value="1"/>
</dbReference>
<dbReference type="Gene3D" id="3.30.500.10">
    <property type="entry name" value="MHC class I-like antigen recognition-like"/>
    <property type="match status" value="1"/>
</dbReference>
<dbReference type="InterPro" id="IPR011161">
    <property type="entry name" value="MHC_I-like_Ag-recog"/>
</dbReference>
<dbReference type="Gene3D" id="2.60.40.10">
    <property type="entry name" value="Immunoglobulins"/>
    <property type="match status" value="1"/>
</dbReference>
<evidence type="ECO:0000256" key="2">
    <source>
        <dbReference type="ARBA" id="ARBA00022475"/>
    </source>
</evidence>
<dbReference type="InterPro" id="IPR007110">
    <property type="entry name" value="Ig-like_dom"/>
</dbReference>
<dbReference type="PRINTS" id="PR01638">
    <property type="entry name" value="MHCCLASSI"/>
</dbReference>
<evidence type="ECO:0000256" key="7">
    <source>
        <dbReference type="RuleBase" id="RU004439"/>
    </source>
</evidence>
<name>W5MQ86_LEPOC</name>
<keyword evidence="11" id="KW-1185">Reference proteome</keyword>
<evidence type="ECO:0000256" key="6">
    <source>
        <dbReference type="ARBA" id="ARBA00023180"/>
    </source>
</evidence>
<dbReference type="GO" id="GO:0006955">
    <property type="term" value="P:immune response"/>
    <property type="evidence" value="ECO:0000318"/>
    <property type="project" value="GO_Central"/>
</dbReference>
<dbReference type="GO" id="GO:0005615">
    <property type="term" value="C:extracellular space"/>
    <property type="evidence" value="ECO:0000318"/>
    <property type="project" value="GO_Central"/>
</dbReference>
<dbReference type="InterPro" id="IPR013783">
    <property type="entry name" value="Ig-like_fold"/>
</dbReference>
<evidence type="ECO:0000256" key="3">
    <source>
        <dbReference type="ARBA" id="ARBA00022729"/>
    </source>
</evidence>
<reference evidence="10" key="3">
    <citation type="submission" date="2025-09" db="UniProtKB">
        <authorList>
            <consortium name="Ensembl"/>
        </authorList>
    </citation>
    <scope>IDENTIFICATION</scope>
</reference>
<dbReference type="Ensembl" id="ENSLOCT00000010560.1">
    <property type="protein sequence ID" value="ENSLOCP00000010545.1"/>
    <property type="gene ID" value="ENSLOCG00000008666.1"/>
</dbReference>
<dbReference type="Pfam" id="PF07654">
    <property type="entry name" value="C1-set"/>
    <property type="match status" value="1"/>
</dbReference>
<dbReference type="STRING" id="7918.ENSLOCP00000010545"/>
<dbReference type="HOGENOM" id="CLU_047501_0_0_1"/>
<dbReference type="PANTHER" id="PTHR16675">
    <property type="entry name" value="MHC CLASS I-RELATED"/>
    <property type="match status" value="1"/>
</dbReference>
<dbReference type="InParanoid" id="W5MQ86"/>
<comment type="similarity">
    <text evidence="7">Belongs to the MHC class I family.</text>
</comment>
<dbReference type="Pfam" id="PF00129">
    <property type="entry name" value="MHC_I"/>
    <property type="match status" value="1"/>
</dbReference>
<organism evidence="10 11">
    <name type="scientific">Lepisosteus oculatus</name>
    <name type="common">Spotted gar</name>
    <dbReference type="NCBI Taxonomy" id="7918"/>
    <lineage>
        <taxon>Eukaryota</taxon>
        <taxon>Metazoa</taxon>
        <taxon>Chordata</taxon>
        <taxon>Craniata</taxon>
        <taxon>Vertebrata</taxon>
        <taxon>Euteleostomi</taxon>
        <taxon>Actinopterygii</taxon>
        <taxon>Neopterygii</taxon>
        <taxon>Holostei</taxon>
        <taxon>Semionotiformes</taxon>
        <taxon>Lepisosteidae</taxon>
        <taxon>Lepisosteus</taxon>
    </lineage>
</organism>
<dbReference type="Proteomes" id="UP000018468">
    <property type="component" value="Linkage group LG14"/>
</dbReference>
<dbReference type="InterPro" id="IPR037055">
    <property type="entry name" value="MHC_I-like_Ag-recog_sf"/>
</dbReference>
<dbReference type="InterPro" id="IPR001039">
    <property type="entry name" value="MHC_I_a_a1/a2"/>
</dbReference>
<evidence type="ECO:0000256" key="1">
    <source>
        <dbReference type="ARBA" id="ARBA00004236"/>
    </source>
</evidence>